<evidence type="ECO:0000256" key="4">
    <source>
        <dbReference type="SAM" id="MobiDB-lite"/>
    </source>
</evidence>
<evidence type="ECO:0000256" key="3">
    <source>
        <dbReference type="ARBA" id="ARBA00022840"/>
    </source>
</evidence>
<dbReference type="RefSeq" id="WP_197715930.1">
    <property type="nucleotide sequence ID" value="NZ_CP085954.1"/>
</dbReference>
<dbReference type="EMBL" id="LR131273">
    <property type="protein sequence ID" value="VDR40668.1"/>
    <property type="molecule type" value="Genomic_DNA"/>
</dbReference>
<dbReference type="Pfam" id="PF02626">
    <property type="entry name" value="CT_A_B"/>
    <property type="match status" value="1"/>
</dbReference>
<dbReference type="AlphaFoldDB" id="A0A3P8KJK2"/>
<sequence length="526" mass="54469">MSLADVRRLGDRGVRVRVTPGTVEPLRALLAAEPLPGQCDLVAGGETVTVLFDGPRSAAAAASALSAMTPPESVLADGPLVRIDVVYDGEDLRDVAEQLGTDEAGVVRMHTERTWHVGFLGFAPGFAYLRGAEPSPEIARRRSPRVRVPAGSVGLAGEYSAVYPRTSPGGWQLIGRTEAELWSLDREPPALLVPGTRVRFVAARRRVTLPATPAPSEPATPAPSGAAARPARGLVVRETGLQSLVEDRGRPGRAGVGVTRSGAADRGALRQANRLVGNPRGAAAIENAGGGVELVAVGDQVLAVTGADAPLVVESPDGHWRAVERGRPFALDDGDLLEVGPVTAGLRVVIAVRGGVDVPAVLGSRSTDTLANLGPAPVTAGDVLPVGRAPRTAVGEPEPVPEVPDGSRPTVLDVLRGPDAELFPGGAWEHLLEERWEVTPNSDRVGVRLTGEPLARADGEVQSQALVPGAIQVPPSGQPVVFVVDHPTTGGYPVLAVVAEHHLDLLAQLPLGSPVRFVAVEGPVGA</sequence>
<dbReference type="Gene3D" id="2.40.100.10">
    <property type="entry name" value="Cyclophilin-like"/>
    <property type="match status" value="2"/>
</dbReference>
<evidence type="ECO:0000313" key="7">
    <source>
        <dbReference type="EMBL" id="VDR40668.1"/>
    </source>
</evidence>
<dbReference type="InterPro" id="IPR029000">
    <property type="entry name" value="Cyclophilin-like_dom_sf"/>
</dbReference>
<evidence type="ECO:0000256" key="2">
    <source>
        <dbReference type="ARBA" id="ARBA00022801"/>
    </source>
</evidence>
<feature type="compositionally biased region" description="Low complexity" evidence="4">
    <location>
        <begin position="222"/>
        <end position="231"/>
    </location>
</feature>
<organism evidence="7 8">
    <name type="scientific">Tsukamurella paurometabola</name>
    <name type="common">Corynebacterium paurometabolum</name>
    <dbReference type="NCBI Taxonomy" id="2061"/>
    <lineage>
        <taxon>Bacteria</taxon>
        <taxon>Bacillati</taxon>
        <taxon>Actinomycetota</taxon>
        <taxon>Actinomycetes</taxon>
        <taxon>Mycobacteriales</taxon>
        <taxon>Tsukamurellaceae</taxon>
        <taxon>Tsukamurella</taxon>
    </lineage>
</organism>
<evidence type="ECO:0000256" key="1">
    <source>
        <dbReference type="ARBA" id="ARBA00022741"/>
    </source>
</evidence>
<reference evidence="7 8" key="1">
    <citation type="submission" date="2018-12" db="EMBL/GenBank/DDBJ databases">
        <authorList>
            <consortium name="Pathogen Informatics"/>
        </authorList>
    </citation>
    <scope>NUCLEOTIDE SEQUENCE [LARGE SCALE GENOMIC DNA]</scope>
    <source>
        <strain evidence="7 8">NCTC10741</strain>
    </source>
</reference>
<dbReference type="InterPro" id="IPR003778">
    <property type="entry name" value="CT_A_B"/>
</dbReference>
<feature type="domain" description="Carboxyltransferase" evidence="5">
    <location>
        <begin position="4"/>
        <end position="192"/>
    </location>
</feature>
<evidence type="ECO:0000313" key="8">
    <source>
        <dbReference type="Proteomes" id="UP000271626"/>
    </source>
</evidence>
<dbReference type="InterPro" id="IPR052708">
    <property type="entry name" value="PxpC"/>
</dbReference>
<dbReference type="Pfam" id="PF02682">
    <property type="entry name" value="CT_C_D"/>
    <property type="match status" value="1"/>
</dbReference>
<gene>
    <name evidence="7" type="primary">kipI</name>
    <name evidence="7" type="ORF">NCTC10741_03831</name>
</gene>
<feature type="region of interest" description="Disordered" evidence="4">
    <location>
        <begin position="211"/>
        <end position="231"/>
    </location>
</feature>
<dbReference type="GO" id="GO:0016787">
    <property type="term" value="F:hydrolase activity"/>
    <property type="evidence" value="ECO:0007669"/>
    <property type="project" value="UniProtKB-KW"/>
</dbReference>
<name>A0A3P8KJK2_TSUPA</name>
<keyword evidence="2" id="KW-0378">Hydrolase</keyword>
<dbReference type="SMART" id="SM00796">
    <property type="entry name" value="AHS1"/>
    <property type="match status" value="1"/>
</dbReference>
<protein>
    <submittedName>
        <fullName evidence="7">Sporulation inhibitor kipI</fullName>
    </submittedName>
</protein>
<keyword evidence="3" id="KW-0067">ATP-binding</keyword>
<dbReference type="GO" id="GO:0005524">
    <property type="term" value="F:ATP binding"/>
    <property type="evidence" value="ECO:0007669"/>
    <property type="project" value="UniProtKB-KW"/>
</dbReference>
<keyword evidence="1" id="KW-0547">Nucleotide-binding</keyword>
<feature type="compositionally biased region" description="Pro residues" evidence="4">
    <location>
        <begin position="212"/>
        <end position="221"/>
    </location>
</feature>
<evidence type="ECO:0000259" key="5">
    <source>
        <dbReference type="SMART" id="SM00796"/>
    </source>
</evidence>
<accession>A0A3P8KJK2</accession>
<dbReference type="PANTHER" id="PTHR43309">
    <property type="entry name" value="5-OXOPROLINASE SUBUNIT C"/>
    <property type="match status" value="1"/>
</dbReference>
<dbReference type="InterPro" id="IPR003833">
    <property type="entry name" value="CT_C_D"/>
</dbReference>
<proteinExistence type="predicted"/>
<dbReference type="SUPFAM" id="SSF50891">
    <property type="entry name" value="Cyclophilin-like"/>
    <property type="match status" value="2"/>
</dbReference>
<evidence type="ECO:0000259" key="6">
    <source>
        <dbReference type="SMART" id="SM00797"/>
    </source>
</evidence>
<dbReference type="Proteomes" id="UP000271626">
    <property type="component" value="Chromosome"/>
</dbReference>
<dbReference type="PANTHER" id="PTHR43309:SF3">
    <property type="entry name" value="5-OXOPROLINASE SUBUNIT C"/>
    <property type="match status" value="1"/>
</dbReference>
<dbReference type="SMART" id="SM00797">
    <property type="entry name" value="AHS2"/>
    <property type="match status" value="1"/>
</dbReference>
<dbReference type="Gene3D" id="3.30.1360.40">
    <property type="match status" value="1"/>
</dbReference>
<feature type="domain" description="Carboxyltransferase" evidence="6">
    <location>
        <begin position="255"/>
        <end position="521"/>
    </location>
</feature>